<dbReference type="Proteomes" id="UP000502831">
    <property type="component" value="Chromosome"/>
</dbReference>
<evidence type="ECO:0000256" key="5">
    <source>
        <dbReference type="ARBA" id="ARBA00023014"/>
    </source>
</evidence>
<keyword evidence="2" id="KW-0949">S-adenosyl-L-methionine</keyword>
<evidence type="ECO:0000313" key="6">
    <source>
        <dbReference type="EMBL" id="QIR74997.1"/>
    </source>
</evidence>
<protein>
    <submittedName>
        <fullName evidence="6">Radical SAM protein</fullName>
    </submittedName>
</protein>
<dbReference type="SFLD" id="SFLDS00029">
    <property type="entry name" value="Radical_SAM"/>
    <property type="match status" value="1"/>
</dbReference>
<dbReference type="GO" id="GO:0051536">
    <property type="term" value="F:iron-sulfur cluster binding"/>
    <property type="evidence" value="ECO:0007669"/>
    <property type="project" value="UniProtKB-KW"/>
</dbReference>
<dbReference type="AlphaFoldDB" id="A0A6G9VPZ8"/>
<accession>A0A6G9VPZ8</accession>
<dbReference type="EMBL" id="CP039734">
    <property type="protein sequence ID" value="QIR74997.1"/>
    <property type="molecule type" value="Genomic_DNA"/>
</dbReference>
<dbReference type="InterPro" id="IPR007197">
    <property type="entry name" value="rSAM"/>
</dbReference>
<comment type="cofactor">
    <cofactor evidence="1">
        <name>[4Fe-4S] cluster</name>
        <dbReference type="ChEBI" id="CHEBI:49883"/>
    </cofactor>
</comment>
<dbReference type="Pfam" id="PF04055">
    <property type="entry name" value="Radical_SAM"/>
    <property type="match status" value="1"/>
</dbReference>
<reference evidence="6 7" key="1">
    <citation type="journal article" date="2017" name="Environ. Sci. Technol.">
        <title>Organohalide Respiration with Chlorinated Ethenes under Low pH Conditions.</title>
        <authorList>
            <person name="Yang Y."/>
            <person name="Capiro N.L."/>
            <person name="Marcet T.F."/>
            <person name="Yan J."/>
            <person name="Pennell K.D."/>
            <person name="Loffler F.E."/>
        </authorList>
    </citation>
    <scope>NUCLEOTIDE SEQUENCE [LARGE SCALE GENOMIC DNA]</scope>
    <source>
        <strain evidence="6 7">ACSDCE</strain>
    </source>
</reference>
<sequence length="247" mass="28267">MFTQIEITTVCNAKCFYCPQDTLPHSHMSEECFNQIVQSEKKPTLLLLQGTGEPLMHPSFWKMVIFAKEREHRIGIITNGSIDIDPKHLFLLDTIGFSLDTLDEALAKRSGRTSPSQTLKHLLACHSLTPKKIKLYAVNYGQNLEPLIAFAKEQNIPLAIQQIQPKKSYQAHYTTEPLPYTTYQCTYLENKKMHYYFVDGTKAPCCFMIDATKVLPIKQIRQHLEQKNVPPCCTQCGELTGIKRLYI</sequence>
<evidence type="ECO:0000256" key="3">
    <source>
        <dbReference type="ARBA" id="ARBA00022723"/>
    </source>
</evidence>
<dbReference type="SUPFAM" id="SSF102114">
    <property type="entry name" value="Radical SAM enzymes"/>
    <property type="match status" value="1"/>
</dbReference>
<dbReference type="PROSITE" id="PS51918">
    <property type="entry name" value="RADICAL_SAM"/>
    <property type="match status" value="1"/>
</dbReference>
<dbReference type="PANTHER" id="PTHR11228">
    <property type="entry name" value="RADICAL SAM DOMAIN PROTEIN"/>
    <property type="match status" value="1"/>
</dbReference>
<evidence type="ECO:0000256" key="4">
    <source>
        <dbReference type="ARBA" id="ARBA00023004"/>
    </source>
</evidence>
<dbReference type="GO" id="GO:0046872">
    <property type="term" value="F:metal ion binding"/>
    <property type="evidence" value="ECO:0007669"/>
    <property type="project" value="UniProtKB-KW"/>
</dbReference>
<dbReference type="RefSeq" id="WP_167749137.1">
    <property type="nucleotide sequence ID" value="NZ_CP039734.2"/>
</dbReference>
<dbReference type="PANTHER" id="PTHR11228:SF7">
    <property type="entry name" value="PQQA PEPTIDE CYCLASE"/>
    <property type="match status" value="1"/>
</dbReference>
<keyword evidence="5" id="KW-0411">Iron-sulfur</keyword>
<gene>
    <name evidence="6" type="ORF">FA584_01695</name>
</gene>
<keyword evidence="3" id="KW-0479">Metal-binding</keyword>
<dbReference type="CDD" id="cd01335">
    <property type="entry name" value="Radical_SAM"/>
    <property type="match status" value="1"/>
</dbReference>
<dbReference type="GO" id="GO:0003824">
    <property type="term" value="F:catalytic activity"/>
    <property type="evidence" value="ECO:0007669"/>
    <property type="project" value="InterPro"/>
</dbReference>
<dbReference type="Gene3D" id="3.20.20.70">
    <property type="entry name" value="Aldolase class I"/>
    <property type="match status" value="1"/>
</dbReference>
<dbReference type="InterPro" id="IPR058240">
    <property type="entry name" value="rSAM_sf"/>
</dbReference>
<dbReference type="InterPro" id="IPR013785">
    <property type="entry name" value="Aldolase_TIM"/>
</dbReference>
<proteinExistence type="predicted"/>
<evidence type="ECO:0000256" key="1">
    <source>
        <dbReference type="ARBA" id="ARBA00001966"/>
    </source>
</evidence>
<keyword evidence="4" id="KW-0408">Iron</keyword>
<evidence type="ECO:0000256" key="2">
    <source>
        <dbReference type="ARBA" id="ARBA00022691"/>
    </source>
</evidence>
<dbReference type="InterPro" id="IPR050377">
    <property type="entry name" value="Radical_SAM_PqqE_MftC-like"/>
</dbReference>
<dbReference type="SFLD" id="SFLDG01067">
    <property type="entry name" value="SPASM/twitch_domain_containing"/>
    <property type="match status" value="1"/>
</dbReference>
<organism evidence="6 7">
    <name type="scientific">Sulfurospirillum diekertiae</name>
    <dbReference type="NCBI Taxonomy" id="1854492"/>
    <lineage>
        <taxon>Bacteria</taxon>
        <taxon>Pseudomonadati</taxon>
        <taxon>Campylobacterota</taxon>
        <taxon>Epsilonproteobacteria</taxon>
        <taxon>Campylobacterales</taxon>
        <taxon>Sulfurospirillaceae</taxon>
        <taxon>Sulfurospirillum</taxon>
    </lineage>
</organism>
<evidence type="ECO:0000313" key="7">
    <source>
        <dbReference type="Proteomes" id="UP000502831"/>
    </source>
</evidence>
<name>A0A6G9VPZ8_9BACT</name>